<feature type="region of interest" description="Disordered" evidence="1">
    <location>
        <begin position="123"/>
        <end position="152"/>
    </location>
</feature>
<evidence type="ECO:0000313" key="2">
    <source>
        <dbReference type="EMBL" id="GHA43303.1"/>
    </source>
</evidence>
<protein>
    <submittedName>
        <fullName evidence="2">Uncharacterized protein</fullName>
    </submittedName>
</protein>
<name>A0ABQ3CTL1_9RHOB</name>
<proteinExistence type="predicted"/>
<evidence type="ECO:0000313" key="3">
    <source>
        <dbReference type="Proteomes" id="UP000634455"/>
    </source>
</evidence>
<dbReference type="EMBL" id="BMZF01000001">
    <property type="protein sequence ID" value="GHA43303.1"/>
    <property type="molecule type" value="Genomic_DNA"/>
</dbReference>
<gene>
    <name evidence="2" type="ORF">GCM10008927_04930</name>
</gene>
<organism evidence="2 3">
    <name type="scientific">Paramylibacter ulvae</name>
    <dbReference type="NCBI Taxonomy" id="1651968"/>
    <lineage>
        <taxon>Bacteria</taxon>
        <taxon>Pseudomonadati</taxon>
        <taxon>Pseudomonadota</taxon>
        <taxon>Alphaproteobacteria</taxon>
        <taxon>Rhodobacterales</taxon>
        <taxon>Paracoccaceae</taxon>
        <taxon>Paramylibacter</taxon>
    </lineage>
</organism>
<reference evidence="3" key="1">
    <citation type="journal article" date="2019" name="Int. J. Syst. Evol. Microbiol.">
        <title>The Global Catalogue of Microorganisms (GCM) 10K type strain sequencing project: providing services to taxonomists for standard genome sequencing and annotation.</title>
        <authorList>
            <consortium name="The Broad Institute Genomics Platform"/>
            <consortium name="The Broad Institute Genome Sequencing Center for Infectious Disease"/>
            <person name="Wu L."/>
            <person name="Ma J."/>
        </authorList>
    </citation>
    <scope>NUCLEOTIDE SEQUENCE [LARGE SCALE GENOMIC DNA]</scope>
    <source>
        <strain evidence="3">KCTC 32465</strain>
    </source>
</reference>
<evidence type="ECO:0000256" key="1">
    <source>
        <dbReference type="SAM" id="MobiDB-lite"/>
    </source>
</evidence>
<dbReference type="Proteomes" id="UP000634455">
    <property type="component" value="Unassembled WGS sequence"/>
</dbReference>
<keyword evidence="3" id="KW-1185">Reference proteome</keyword>
<sequence>MHHAYVMGMNRREFTISLGALFGAPAMPLGAGILPSPHLAKAAMLTRAHSQCSVPFLMRHLKVDADTATNVLQELIGKNVINAPMASGIAQAVNPIHINKLPQAIDVISPDISGQFDQAMKQVKKLTAQRRGPDQNDTQADDPVPASHADPE</sequence>
<comment type="caution">
    <text evidence="2">The sequence shown here is derived from an EMBL/GenBank/DDBJ whole genome shotgun (WGS) entry which is preliminary data.</text>
</comment>
<accession>A0ABQ3CTL1</accession>